<dbReference type="Proteomes" id="UP000054826">
    <property type="component" value="Unassembled WGS sequence"/>
</dbReference>
<dbReference type="EMBL" id="JYDV01000621">
    <property type="protein sequence ID" value="KRZ08988.1"/>
    <property type="molecule type" value="Genomic_DNA"/>
</dbReference>
<reference evidence="2 3" key="1">
    <citation type="submission" date="2015-01" db="EMBL/GenBank/DDBJ databases">
        <title>Evolution of Trichinella species and genotypes.</title>
        <authorList>
            <person name="Korhonen P.K."/>
            <person name="Edoardo P."/>
            <person name="Giuseppe L.R."/>
            <person name="Gasser R.B."/>
        </authorList>
    </citation>
    <scope>NUCLEOTIDE SEQUENCE [LARGE SCALE GENOMIC DNA]</scope>
    <source>
        <strain evidence="2">ISS176</strain>
    </source>
</reference>
<feature type="region of interest" description="Disordered" evidence="1">
    <location>
        <begin position="1"/>
        <end position="21"/>
    </location>
</feature>
<protein>
    <submittedName>
        <fullName evidence="2">Uncharacterized protein</fullName>
    </submittedName>
</protein>
<evidence type="ECO:0000313" key="3">
    <source>
        <dbReference type="Proteomes" id="UP000054826"/>
    </source>
</evidence>
<evidence type="ECO:0000256" key="1">
    <source>
        <dbReference type="SAM" id="MobiDB-lite"/>
    </source>
</evidence>
<dbReference type="AlphaFoldDB" id="A0A0V1HFA7"/>
<sequence length="142" mass="16219">MAPVVSMHDRSNSAELTTPYSTKPVHRCNQKAATRLRRCMHKIWEKTAPNIKQRLYCFKKTMAPCMTKIGVAATKRKYEKSVLQNSYKKTAPGITKYMPCCWKNGIHKGENKGDFQRRTAKNVTDLIKVLIGLKHAAIELCH</sequence>
<gene>
    <name evidence="2" type="ORF">T4C_12909</name>
</gene>
<name>A0A0V1HFA7_TRIPS</name>
<organism evidence="2 3">
    <name type="scientific">Trichinella pseudospiralis</name>
    <name type="common">Parasitic roundworm</name>
    <dbReference type="NCBI Taxonomy" id="6337"/>
    <lineage>
        <taxon>Eukaryota</taxon>
        <taxon>Metazoa</taxon>
        <taxon>Ecdysozoa</taxon>
        <taxon>Nematoda</taxon>
        <taxon>Enoplea</taxon>
        <taxon>Dorylaimia</taxon>
        <taxon>Trichinellida</taxon>
        <taxon>Trichinellidae</taxon>
        <taxon>Trichinella</taxon>
    </lineage>
</organism>
<accession>A0A0V1HFA7</accession>
<comment type="caution">
    <text evidence="2">The sequence shown here is derived from an EMBL/GenBank/DDBJ whole genome shotgun (WGS) entry which is preliminary data.</text>
</comment>
<proteinExistence type="predicted"/>
<evidence type="ECO:0000313" key="2">
    <source>
        <dbReference type="EMBL" id="KRZ08988.1"/>
    </source>
</evidence>